<dbReference type="Pfam" id="PF02585">
    <property type="entry name" value="PIG-L"/>
    <property type="match status" value="1"/>
</dbReference>
<gene>
    <name evidence="1" type="ordered locus">Mfer_0717</name>
</gene>
<dbReference type="AlphaFoldDB" id="E3GYY4"/>
<organism evidence="1 2">
    <name type="scientific">Methanothermus fervidus (strain ATCC 43054 / DSM 2088 / JCM 10308 / V24 S)</name>
    <dbReference type="NCBI Taxonomy" id="523846"/>
    <lineage>
        <taxon>Archaea</taxon>
        <taxon>Methanobacteriati</taxon>
        <taxon>Methanobacteriota</taxon>
        <taxon>Methanomada group</taxon>
        <taxon>Methanobacteria</taxon>
        <taxon>Methanobacteriales</taxon>
        <taxon>Methanothermaceae</taxon>
        <taxon>Methanothermus</taxon>
    </lineage>
</organism>
<sequence>MRNMNKMAIIFVAILIMITFIYSVYSDKNQPENVVHLESSDRILVIAPHPDDEVLAAGGLINKAVKENIPVYVVVMTCGDAEGKLGKKNIINPVRLGYLRHQETINAAKKLGLPENHVIFLGFPDCGLAAMFDKYWDPGNPYKGANGYDHVPYSFAYKKGEEYCGENVVNNLEEIISVTKPTIIIYPDPGDYHTDHWATYLFVQYTLTKMKYTCTKYTYLVHKIKGWPSPPYYSPQMTLEPPKLLRRHVRWVYFNLTEEEEQAKAKALSQYKSQITPDPTLEAFVRRNELFGIYPEPKLEISKNITVPSILASKAKQEKKVNISDISQGDIVALSILHQGNKIKLGVSTNYNISENCIVIFHVRIFSDKNVSRIDIICRGNNAFCKKFASNSISVQNISMNRNKNSVMIEIPTSSFDNAYAAMFGVDIIKPGKKFKERSDYVTVWLK</sequence>
<dbReference type="SUPFAM" id="SSF102588">
    <property type="entry name" value="LmbE-like"/>
    <property type="match status" value="1"/>
</dbReference>
<name>E3GYY4_METFV</name>
<dbReference type="Proteomes" id="UP000002315">
    <property type="component" value="Chromosome"/>
</dbReference>
<dbReference type="InterPro" id="IPR003737">
    <property type="entry name" value="GlcNAc_PI_deacetylase-related"/>
</dbReference>
<dbReference type="Gene3D" id="3.40.50.10320">
    <property type="entry name" value="LmbE-like"/>
    <property type="match status" value="1"/>
</dbReference>
<dbReference type="OrthoDB" id="70547at2157"/>
<proteinExistence type="predicted"/>
<accession>E3GYY4</accession>
<dbReference type="KEGG" id="mfv:Mfer_0717"/>
<keyword evidence="2" id="KW-1185">Reference proteome</keyword>
<dbReference type="STRING" id="523846.Mfer_0717"/>
<dbReference type="PANTHER" id="PTHR12993">
    <property type="entry name" value="N-ACETYLGLUCOSAMINYL-PHOSPHATIDYLINOSITOL DE-N-ACETYLASE-RELATED"/>
    <property type="match status" value="1"/>
</dbReference>
<dbReference type="PANTHER" id="PTHR12993:SF29">
    <property type="entry name" value="BLR3841 PROTEIN"/>
    <property type="match status" value="1"/>
</dbReference>
<dbReference type="EMBL" id="CP002278">
    <property type="protein sequence ID" value="ADP77516.1"/>
    <property type="molecule type" value="Genomic_DNA"/>
</dbReference>
<evidence type="ECO:0000313" key="2">
    <source>
        <dbReference type="Proteomes" id="UP000002315"/>
    </source>
</evidence>
<reference evidence="1 2" key="1">
    <citation type="journal article" date="2010" name="Stand. Genomic Sci.">
        <title>Complete genome sequence of Methanothermus fervidus type strain (V24S).</title>
        <authorList>
            <person name="Anderson I."/>
            <person name="Djao O.D."/>
            <person name="Misra M."/>
            <person name="Chertkov O."/>
            <person name="Nolan M."/>
            <person name="Lucas S."/>
            <person name="Lapidus A."/>
            <person name="Del Rio T.G."/>
            <person name="Tice H."/>
            <person name="Cheng J.F."/>
            <person name="Tapia R."/>
            <person name="Han C."/>
            <person name="Goodwin L."/>
            <person name="Pitluck S."/>
            <person name="Liolios K."/>
            <person name="Ivanova N."/>
            <person name="Mavromatis K."/>
            <person name="Mikhailova N."/>
            <person name="Pati A."/>
            <person name="Brambilla E."/>
            <person name="Chen A."/>
            <person name="Palaniappan K."/>
            <person name="Land M."/>
            <person name="Hauser L."/>
            <person name="Chang Y.J."/>
            <person name="Jeffries C.D."/>
            <person name="Sikorski J."/>
            <person name="Spring S."/>
            <person name="Rohde M."/>
            <person name="Eichinger K."/>
            <person name="Huber H."/>
            <person name="Wirth R."/>
            <person name="Goker M."/>
            <person name="Detter J.C."/>
            <person name="Woyke T."/>
            <person name="Bristow J."/>
            <person name="Eisen J.A."/>
            <person name="Markowitz V."/>
            <person name="Hugenholtz P."/>
            <person name="Klenk H.P."/>
            <person name="Kyrpides N.C."/>
        </authorList>
    </citation>
    <scope>NUCLEOTIDE SEQUENCE [LARGE SCALE GENOMIC DNA]</scope>
    <source>
        <strain evidence="2">ATCC 43054 / DSM 2088 / JCM 10308 / V24 S</strain>
    </source>
</reference>
<dbReference type="InterPro" id="IPR024078">
    <property type="entry name" value="LmbE-like_dom_sf"/>
</dbReference>
<dbReference type="GO" id="GO:0016811">
    <property type="term" value="F:hydrolase activity, acting on carbon-nitrogen (but not peptide) bonds, in linear amides"/>
    <property type="evidence" value="ECO:0007669"/>
    <property type="project" value="TreeGrafter"/>
</dbReference>
<dbReference type="HOGENOM" id="CLU_025055_0_0_2"/>
<evidence type="ECO:0000313" key="1">
    <source>
        <dbReference type="EMBL" id="ADP77516.1"/>
    </source>
</evidence>
<protein>
    <submittedName>
        <fullName evidence="1">LmbE family protein</fullName>
    </submittedName>
</protein>